<dbReference type="GeneID" id="111118163"/>
<dbReference type="RefSeq" id="XP_022313195.1">
    <property type="nucleotide sequence ID" value="XM_022457487.1"/>
</dbReference>
<dbReference type="InterPro" id="IPR034294">
    <property type="entry name" value="Aquaporin_transptr"/>
</dbReference>
<dbReference type="Gene3D" id="1.20.1080.10">
    <property type="entry name" value="Glycerol uptake facilitator protein"/>
    <property type="match status" value="1"/>
</dbReference>
<organism evidence="7 8">
    <name type="scientific">Crassostrea virginica</name>
    <name type="common">Eastern oyster</name>
    <dbReference type="NCBI Taxonomy" id="6565"/>
    <lineage>
        <taxon>Eukaryota</taxon>
        <taxon>Metazoa</taxon>
        <taxon>Spiralia</taxon>
        <taxon>Lophotrochozoa</taxon>
        <taxon>Mollusca</taxon>
        <taxon>Bivalvia</taxon>
        <taxon>Autobranchia</taxon>
        <taxon>Pteriomorphia</taxon>
        <taxon>Ostreida</taxon>
        <taxon>Ostreoidea</taxon>
        <taxon>Ostreidae</taxon>
        <taxon>Crassostrea</taxon>
    </lineage>
</organism>
<dbReference type="OrthoDB" id="3222at2759"/>
<dbReference type="InterPro" id="IPR023271">
    <property type="entry name" value="Aquaporin-like"/>
</dbReference>
<dbReference type="GO" id="GO:0015250">
    <property type="term" value="F:water channel activity"/>
    <property type="evidence" value="ECO:0007669"/>
    <property type="project" value="TreeGrafter"/>
</dbReference>
<comment type="similarity">
    <text evidence="5">Belongs to the MIP/aquaporin (TC 1.A.8) family.</text>
</comment>
<keyword evidence="7" id="KW-1185">Reference proteome</keyword>
<feature type="transmembrane region" description="Helical" evidence="6">
    <location>
        <begin position="203"/>
        <end position="224"/>
    </location>
</feature>
<dbReference type="SUPFAM" id="SSF81338">
    <property type="entry name" value="Aquaporin-like"/>
    <property type="match status" value="1"/>
</dbReference>
<proteinExistence type="inferred from homology"/>
<evidence type="ECO:0000256" key="5">
    <source>
        <dbReference type="RuleBase" id="RU000477"/>
    </source>
</evidence>
<keyword evidence="3 6" id="KW-1133">Transmembrane helix</keyword>
<dbReference type="PRINTS" id="PR00783">
    <property type="entry name" value="MINTRINSICP"/>
</dbReference>
<name>A0A8B8CBZ3_CRAVI</name>
<evidence type="ECO:0000256" key="4">
    <source>
        <dbReference type="ARBA" id="ARBA00023136"/>
    </source>
</evidence>
<evidence type="ECO:0000256" key="6">
    <source>
        <dbReference type="SAM" id="Phobius"/>
    </source>
</evidence>
<keyword evidence="2 5" id="KW-0812">Transmembrane</keyword>
<sequence>MGRYVRPSLAEFVGTCLYVFVVCLLPMRVDTTAITVSGLLQGAAYVSLLMGPGKISGGYFNPVITASLALCGDLSVRLAVSLFAAQILGGMAGAALALAILPPNMYVSNLGGSTTLLNETEAGWGLFAEGILTVLVVLTVLMTTLDEHDEHHLSPFAVGFSILVGVTAGASLTGGSMNPARSLGPAVCYSSRHSDSQVWRYHYIYWVGPTAGALVASILFRFLFASGSRKQYRPHL</sequence>
<dbReference type="KEGG" id="cvn:111118163"/>
<accession>A0A8B8CBZ3</accession>
<protein>
    <submittedName>
        <fullName evidence="8">Aquaporin-8-like</fullName>
    </submittedName>
</protein>
<dbReference type="InterPro" id="IPR000425">
    <property type="entry name" value="MIP"/>
</dbReference>
<evidence type="ECO:0000256" key="3">
    <source>
        <dbReference type="ARBA" id="ARBA00022989"/>
    </source>
</evidence>
<evidence type="ECO:0000256" key="1">
    <source>
        <dbReference type="ARBA" id="ARBA00004141"/>
    </source>
</evidence>
<reference evidence="8" key="1">
    <citation type="submission" date="2025-08" db="UniProtKB">
        <authorList>
            <consortium name="RefSeq"/>
        </authorList>
    </citation>
    <scope>IDENTIFICATION</scope>
    <source>
        <tissue evidence="8">Whole sample</tissue>
    </source>
</reference>
<feature type="transmembrane region" description="Helical" evidence="6">
    <location>
        <begin position="9"/>
        <end position="27"/>
    </location>
</feature>
<feature type="transmembrane region" description="Helical" evidence="6">
    <location>
        <begin position="78"/>
        <end position="102"/>
    </location>
</feature>
<evidence type="ECO:0000313" key="8">
    <source>
        <dbReference type="RefSeq" id="XP_022313195.1"/>
    </source>
</evidence>
<keyword evidence="4 6" id="KW-0472">Membrane</keyword>
<comment type="subcellular location">
    <subcellularLocation>
        <location evidence="1">Membrane</location>
        <topology evidence="1">Multi-pass membrane protein</topology>
    </subcellularLocation>
</comment>
<dbReference type="GO" id="GO:0005886">
    <property type="term" value="C:plasma membrane"/>
    <property type="evidence" value="ECO:0007669"/>
    <property type="project" value="TreeGrafter"/>
</dbReference>
<dbReference type="PANTHER" id="PTHR19139:SF284">
    <property type="entry name" value="AQUAPORIN"/>
    <property type="match status" value="1"/>
</dbReference>
<dbReference type="AlphaFoldDB" id="A0A8B8CBZ3"/>
<evidence type="ECO:0000313" key="7">
    <source>
        <dbReference type="Proteomes" id="UP000694844"/>
    </source>
</evidence>
<dbReference type="Pfam" id="PF00230">
    <property type="entry name" value="MIP"/>
    <property type="match status" value="1"/>
</dbReference>
<gene>
    <name evidence="8" type="primary">LOC111118163</name>
</gene>
<dbReference type="Proteomes" id="UP000694844">
    <property type="component" value="Chromosome 2"/>
</dbReference>
<evidence type="ECO:0000256" key="2">
    <source>
        <dbReference type="ARBA" id="ARBA00022692"/>
    </source>
</evidence>
<keyword evidence="5" id="KW-0813">Transport</keyword>
<feature type="transmembrane region" description="Helical" evidence="6">
    <location>
        <begin position="153"/>
        <end position="172"/>
    </location>
</feature>
<feature type="transmembrane region" description="Helical" evidence="6">
    <location>
        <begin position="122"/>
        <end position="141"/>
    </location>
</feature>
<dbReference type="PANTHER" id="PTHR19139">
    <property type="entry name" value="AQUAPORIN TRANSPORTER"/>
    <property type="match status" value="1"/>
</dbReference>